<dbReference type="Proteomes" id="UP000887013">
    <property type="component" value="Unassembled WGS sequence"/>
</dbReference>
<reference evidence="1" key="1">
    <citation type="submission" date="2020-08" db="EMBL/GenBank/DDBJ databases">
        <title>Multicomponent nature underlies the extraordinary mechanical properties of spider dragline silk.</title>
        <authorList>
            <person name="Kono N."/>
            <person name="Nakamura H."/>
            <person name="Mori M."/>
            <person name="Yoshida Y."/>
            <person name="Ohtoshi R."/>
            <person name="Malay A.D."/>
            <person name="Moran D.A.P."/>
            <person name="Tomita M."/>
            <person name="Numata K."/>
            <person name="Arakawa K."/>
        </authorList>
    </citation>
    <scope>NUCLEOTIDE SEQUENCE</scope>
</reference>
<comment type="caution">
    <text evidence="1">The sequence shown here is derived from an EMBL/GenBank/DDBJ whole genome shotgun (WGS) entry which is preliminary data.</text>
</comment>
<evidence type="ECO:0000313" key="1">
    <source>
        <dbReference type="EMBL" id="GFU61909.1"/>
    </source>
</evidence>
<protein>
    <submittedName>
        <fullName evidence="1">Uncharacterized protein</fullName>
    </submittedName>
</protein>
<keyword evidence="2" id="KW-1185">Reference proteome</keyword>
<name>A0A8X6R9Y1_NEPPI</name>
<evidence type="ECO:0000313" key="2">
    <source>
        <dbReference type="Proteomes" id="UP000887013"/>
    </source>
</evidence>
<dbReference type="EMBL" id="BMAW01040985">
    <property type="protein sequence ID" value="GFU61909.1"/>
    <property type="molecule type" value="Genomic_DNA"/>
</dbReference>
<accession>A0A8X6R9Y1</accession>
<sequence>MKGRTHVQVWARNNELTVQNVIEKFVIKSLALQLLLRPPKIRNFSRLALVTRGRNPPFLGHPVRFDGVEMGFLLKKSGSVIWAAVSWSSAGPRKQPWKGDHWKVRNFGIESIPPANFELCFLQWNFQDDSSLSMQ</sequence>
<gene>
    <name evidence="1" type="ORF">NPIL_59681</name>
</gene>
<organism evidence="1 2">
    <name type="scientific">Nephila pilipes</name>
    <name type="common">Giant wood spider</name>
    <name type="synonym">Nephila maculata</name>
    <dbReference type="NCBI Taxonomy" id="299642"/>
    <lineage>
        <taxon>Eukaryota</taxon>
        <taxon>Metazoa</taxon>
        <taxon>Ecdysozoa</taxon>
        <taxon>Arthropoda</taxon>
        <taxon>Chelicerata</taxon>
        <taxon>Arachnida</taxon>
        <taxon>Araneae</taxon>
        <taxon>Araneomorphae</taxon>
        <taxon>Entelegynae</taxon>
        <taxon>Araneoidea</taxon>
        <taxon>Nephilidae</taxon>
        <taxon>Nephila</taxon>
    </lineage>
</organism>
<proteinExistence type="predicted"/>
<dbReference type="AlphaFoldDB" id="A0A8X6R9Y1"/>